<dbReference type="Proteomes" id="UP000094112">
    <property type="component" value="Unassembled WGS sequence"/>
</dbReference>
<feature type="chain" id="PRO_5009133715" evidence="1">
    <location>
        <begin position="28"/>
        <end position="125"/>
    </location>
</feature>
<dbReference type="Pfam" id="PF17056">
    <property type="entry name" value="KRE1"/>
    <property type="match status" value="1"/>
</dbReference>
<dbReference type="GeneID" id="30202785"/>
<evidence type="ECO:0000256" key="1">
    <source>
        <dbReference type="SAM" id="SignalP"/>
    </source>
</evidence>
<feature type="signal peptide" evidence="1">
    <location>
        <begin position="1"/>
        <end position="27"/>
    </location>
</feature>
<evidence type="ECO:0000313" key="3">
    <source>
        <dbReference type="Proteomes" id="UP000094112"/>
    </source>
</evidence>
<dbReference type="InterPro" id="IPR031452">
    <property type="entry name" value="Kre1"/>
</dbReference>
<accession>A0A1E3P7L4</accession>
<protein>
    <submittedName>
        <fullName evidence="2">Uncharacterized protein</fullName>
    </submittedName>
</protein>
<sequence length="125" mass="13765">MLFNNSSFKFICIFILSVFHFIQPTLADEETSDVIITTTLTSDSSTIVTTTKSQSPTLVWVTGTNEEGITQTTQSAYTEVFKSFYTSVEVPPKGSIGLGTIKGTVGTLRKYPSLTLNPTPTKRQW</sequence>
<dbReference type="EMBL" id="KV454209">
    <property type="protein sequence ID" value="ODQ61214.1"/>
    <property type="molecule type" value="Genomic_DNA"/>
</dbReference>
<reference evidence="2 3" key="1">
    <citation type="journal article" date="2016" name="Proc. Natl. Acad. Sci. U.S.A.">
        <title>Comparative genomics of biotechnologically important yeasts.</title>
        <authorList>
            <person name="Riley R."/>
            <person name="Haridas S."/>
            <person name="Wolfe K.H."/>
            <person name="Lopes M.R."/>
            <person name="Hittinger C.T."/>
            <person name="Goeker M."/>
            <person name="Salamov A.A."/>
            <person name="Wisecaver J.H."/>
            <person name="Long T.M."/>
            <person name="Calvey C.H."/>
            <person name="Aerts A.L."/>
            <person name="Barry K.W."/>
            <person name="Choi C."/>
            <person name="Clum A."/>
            <person name="Coughlan A.Y."/>
            <person name="Deshpande S."/>
            <person name="Douglass A.P."/>
            <person name="Hanson S.J."/>
            <person name="Klenk H.-P."/>
            <person name="LaButti K.M."/>
            <person name="Lapidus A."/>
            <person name="Lindquist E.A."/>
            <person name="Lipzen A.M."/>
            <person name="Meier-Kolthoff J.P."/>
            <person name="Ohm R.A."/>
            <person name="Otillar R.P."/>
            <person name="Pangilinan J.L."/>
            <person name="Peng Y."/>
            <person name="Rokas A."/>
            <person name="Rosa C.A."/>
            <person name="Scheuner C."/>
            <person name="Sibirny A.A."/>
            <person name="Slot J.C."/>
            <person name="Stielow J.B."/>
            <person name="Sun H."/>
            <person name="Kurtzman C.P."/>
            <person name="Blackwell M."/>
            <person name="Grigoriev I.V."/>
            <person name="Jeffries T.W."/>
        </authorList>
    </citation>
    <scope>NUCLEOTIDE SEQUENCE [LARGE SCALE GENOMIC DNA]</scope>
    <source>
        <strain evidence="3">ATCC 58044 / CBS 1984 / NCYC 433 / NRRL Y-366-8</strain>
    </source>
</reference>
<evidence type="ECO:0000313" key="2">
    <source>
        <dbReference type="EMBL" id="ODQ61214.1"/>
    </source>
</evidence>
<gene>
    <name evidence="2" type="ORF">WICANDRAFT_83413</name>
</gene>
<organism evidence="2 3">
    <name type="scientific">Wickerhamomyces anomalus (strain ATCC 58044 / CBS 1984 / NCYC 433 / NRRL Y-366-8)</name>
    <name type="common">Yeast</name>
    <name type="synonym">Hansenula anomala</name>
    <dbReference type="NCBI Taxonomy" id="683960"/>
    <lineage>
        <taxon>Eukaryota</taxon>
        <taxon>Fungi</taxon>
        <taxon>Dikarya</taxon>
        <taxon>Ascomycota</taxon>
        <taxon>Saccharomycotina</taxon>
        <taxon>Saccharomycetes</taxon>
        <taxon>Phaffomycetales</taxon>
        <taxon>Wickerhamomycetaceae</taxon>
        <taxon>Wickerhamomyces</taxon>
    </lineage>
</organism>
<keyword evidence="1" id="KW-0732">Signal</keyword>
<keyword evidence="3" id="KW-1185">Reference proteome</keyword>
<dbReference type="STRING" id="683960.A0A1E3P7L4"/>
<proteinExistence type="predicted"/>
<dbReference type="AlphaFoldDB" id="A0A1E3P7L4"/>
<dbReference type="OrthoDB" id="5406216at2759"/>
<dbReference type="RefSeq" id="XP_019040421.1">
    <property type="nucleotide sequence ID" value="XM_019185539.1"/>
</dbReference>
<dbReference type="GO" id="GO:0031505">
    <property type="term" value="P:fungal-type cell wall organization"/>
    <property type="evidence" value="ECO:0007669"/>
    <property type="project" value="InterPro"/>
</dbReference>
<name>A0A1E3P7L4_WICAA</name>